<evidence type="ECO:0000256" key="1">
    <source>
        <dbReference type="SAM" id="MobiDB-lite"/>
    </source>
</evidence>
<dbReference type="Pfam" id="PF13692">
    <property type="entry name" value="Glyco_trans_1_4"/>
    <property type="match status" value="1"/>
</dbReference>
<proteinExistence type="predicted"/>
<sequence>MPPLRVAILDEELPYPPTSGKRIRTFELLRRLARRHHLTFFAHRHADPAETLAAQEVFHDLGIRTVVLERPLPPKAGPAFYARLARNLLSPLPYSVALHAAPAYVEAVRRFALRHPVDLWHCEWTPYAHILRAAFGTELRQLRWTVMAHNVESRIWQRLAAVERHPLKRWYIRQQHSKYFRFEQWAYSHATLPIAVSETDARLIREQFADRPVAVVDNGVDVETFRPQRDVDRDPYHLLFLGSLDWRPNLDAVELLLERIFPPVLARVPRARLSIVGRRPPHWLRQRCARLPNVHLVPDVPDVRPFLASCGLLLVPLRVGGGTRLKILEALACETPVLTTPLGAEGLDLLPNEHLLLADTPEDFVPAILDAFHRPLPLQDMAAHARLHILQRYSWDLLAQRLDLLWQQTASAAPHPTASLATPPPSVPPAPADL</sequence>
<dbReference type="GO" id="GO:0016757">
    <property type="term" value="F:glycosyltransferase activity"/>
    <property type="evidence" value="ECO:0007669"/>
    <property type="project" value="UniProtKB-ARBA"/>
</dbReference>
<evidence type="ECO:0000313" key="4">
    <source>
        <dbReference type="Proteomes" id="UP000542342"/>
    </source>
</evidence>
<dbReference type="PANTHER" id="PTHR12526">
    <property type="entry name" value="GLYCOSYLTRANSFERASE"/>
    <property type="match status" value="1"/>
</dbReference>
<dbReference type="Pfam" id="PF13439">
    <property type="entry name" value="Glyco_transf_4"/>
    <property type="match status" value="1"/>
</dbReference>
<dbReference type="SUPFAM" id="SSF53756">
    <property type="entry name" value="UDP-Glycosyltransferase/glycogen phosphorylase"/>
    <property type="match status" value="1"/>
</dbReference>
<feature type="compositionally biased region" description="Pro residues" evidence="1">
    <location>
        <begin position="422"/>
        <end position="434"/>
    </location>
</feature>
<accession>A0A7V8VHC1</accession>
<organism evidence="3 4">
    <name type="scientific">Thermogemmata fonticola</name>
    <dbReference type="NCBI Taxonomy" id="2755323"/>
    <lineage>
        <taxon>Bacteria</taxon>
        <taxon>Pseudomonadati</taxon>
        <taxon>Planctomycetota</taxon>
        <taxon>Planctomycetia</taxon>
        <taxon>Gemmatales</taxon>
        <taxon>Gemmataceae</taxon>
        <taxon>Thermogemmata</taxon>
    </lineage>
</organism>
<dbReference type="CDD" id="cd03801">
    <property type="entry name" value="GT4_PimA-like"/>
    <property type="match status" value="1"/>
</dbReference>
<dbReference type="RefSeq" id="WP_194539805.1">
    <property type="nucleotide sequence ID" value="NZ_JACEFB010000024.1"/>
</dbReference>
<dbReference type="AlphaFoldDB" id="A0A7V8VHC1"/>
<evidence type="ECO:0000313" key="3">
    <source>
        <dbReference type="EMBL" id="MBA2227942.1"/>
    </source>
</evidence>
<keyword evidence="3" id="KW-0808">Transferase</keyword>
<protein>
    <submittedName>
        <fullName evidence="3">Glycosyltransferase</fullName>
    </submittedName>
</protein>
<name>A0A7V8VHC1_9BACT</name>
<comment type="caution">
    <text evidence="3">The sequence shown here is derived from an EMBL/GenBank/DDBJ whole genome shotgun (WGS) entry which is preliminary data.</text>
</comment>
<feature type="domain" description="Glycosyltransferase subfamily 4-like N-terminal" evidence="2">
    <location>
        <begin position="25"/>
        <end position="223"/>
    </location>
</feature>
<dbReference type="Proteomes" id="UP000542342">
    <property type="component" value="Unassembled WGS sequence"/>
</dbReference>
<evidence type="ECO:0000259" key="2">
    <source>
        <dbReference type="Pfam" id="PF13439"/>
    </source>
</evidence>
<gene>
    <name evidence="3" type="ORF">H0921_17420</name>
</gene>
<reference evidence="3 4" key="1">
    <citation type="submission" date="2020-07" db="EMBL/GenBank/DDBJ databases">
        <title>Thermogemmata thermophila gen. nov., sp. nov., a novel moderate thermophilic planctomycete from a Kamchatka hot spring.</title>
        <authorList>
            <person name="Elcheninov A.G."/>
            <person name="Podosokorskaya O.A."/>
            <person name="Kovaleva O.L."/>
            <person name="Novikov A."/>
            <person name="Bonch-Osmolovskaya E.A."/>
            <person name="Toshchakov S.V."/>
            <person name="Kublanov I.V."/>
        </authorList>
    </citation>
    <scope>NUCLEOTIDE SEQUENCE [LARGE SCALE GENOMIC DNA]</scope>
    <source>
        <strain evidence="3 4">2918</strain>
    </source>
</reference>
<dbReference type="EMBL" id="JACEFB010000024">
    <property type="protein sequence ID" value="MBA2227942.1"/>
    <property type="molecule type" value="Genomic_DNA"/>
</dbReference>
<dbReference type="InterPro" id="IPR028098">
    <property type="entry name" value="Glyco_trans_4-like_N"/>
</dbReference>
<dbReference type="Gene3D" id="3.40.50.2000">
    <property type="entry name" value="Glycogen Phosphorylase B"/>
    <property type="match status" value="2"/>
</dbReference>
<dbReference type="PANTHER" id="PTHR12526:SF600">
    <property type="entry name" value="GLYCOSYL TRANSFERASE GROUP 1"/>
    <property type="match status" value="1"/>
</dbReference>
<feature type="region of interest" description="Disordered" evidence="1">
    <location>
        <begin position="415"/>
        <end position="434"/>
    </location>
</feature>
<keyword evidence="4" id="KW-1185">Reference proteome</keyword>